<gene>
    <name evidence="2" type="ORF">MHBO_005282</name>
</gene>
<evidence type="ECO:0008006" key="4">
    <source>
        <dbReference type="Google" id="ProtNLM"/>
    </source>
</evidence>
<feature type="transmembrane region" description="Helical" evidence="1">
    <location>
        <begin position="6"/>
        <end position="21"/>
    </location>
</feature>
<keyword evidence="3" id="KW-1185">Reference proteome</keyword>
<sequence>MAELYWFLIIFIPLMLYWFAVPRQKPTFLRNVPKKLYFSPGTTFEDLAKFRFFKIGEGVVAINWITTKVFWF</sequence>
<dbReference type="Proteomes" id="UP001439008">
    <property type="component" value="Unassembled WGS sequence"/>
</dbReference>
<accession>A0ABV2AH13</accession>
<organism evidence="2 3">
    <name type="scientific">Bonamia ostreae</name>
    <dbReference type="NCBI Taxonomy" id="126728"/>
    <lineage>
        <taxon>Eukaryota</taxon>
        <taxon>Sar</taxon>
        <taxon>Rhizaria</taxon>
        <taxon>Endomyxa</taxon>
        <taxon>Ascetosporea</taxon>
        <taxon>Haplosporida</taxon>
        <taxon>Bonamia</taxon>
    </lineage>
</organism>
<name>A0ABV2AH13_9EUKA</name>
<keyword evidence="1" id="KW-1133">Transmembrane helix</keyword>
<dbReference type="EMBL" id="JBDODL010000162">
    <property type="protein sequence ID" value="MES1918947.1"/>
    <property type="molecule type" value="Genomic_DNA"/>
</dbReference>
<keyword evidence="1" id="KW-0812">Transmembrane</keyword>
<protein>
    <recommendedName>
        <fullName evidence="4">ATP synthase F0 subunit 8</fullName>
    </recommendedName>
</protein>
<evidence type="ECO:0000313" key="2">
    <source>
        <dbReference type="EMBL" id="MES1918947.1"/>
    </source>
</evidence>
<reference evidence="2 3" key="1">
    <citation type="journal article" date="2024" name="BMC Biol.">
        <title>Comparative genomics of Ascetosporea gives new insight into the evolutionary basis for animal parasitism in Rhizaria.</title>
        <authorList>
            <person name="Hiltunen Thoren M."/>
            <person name="Onut-Brannstrom I."/>
            <person name="Alfjorden A."/>
            <person name="Peckova H."/>
            <person name="Swords F."/>
            <person name="Hooper C."/>
            <person name="Holzer A.S."/>
            <person name="Bass D."/>
            <person name="Burki F."/>
        </authorList>
    </citation>
    <scope>NUCLEOTIDE SEQUENCE [LARGE SCALE GENOMIC DNA]</scope>
    <source>
        <strain evidence="2">20-A016</strain>
    </source>
</reference>
<keyword evidence="1" id="KW-0472">Membrane</keyword>
<evidence type="ECO:0000313" key="3">
    <source>
        <dbReference type="Proteomes" id="UP001439008"/>
    </source>
</evidence>
<evidence type="ECO:0000256" key="1">
    <source>
        <dbReference type="SAM" id="Phobius"/>
    </source>
</evidence>
<comment type="caution">
    <text evidence="2">The sequence shown here is derived from an EMBL/GenBank/DDBJ whole genome shotgun (WGS) entry which is preliminary data.</text>
</comment>
<proteinExistence type="predicted"/>